<keyword evidence="3 6" id="KW-0863">Zinc-finger</keyword>
<evidence type="ECO:0000256" key="5">
    <source>
        <dbReference type="ARBA" id="ARBA00022840"/>
    </source>
</evidence>
<sequence>MTEGSADVHLDFLFNKNRSVWTCLKRIHVGTNGKNVQDELIKLLKTLKDEEKYITEGSELWDSSDVQVCEYKENVAERGKTLYTVIRCDPAGGYLSEDTVIYIEEDIKPLKSIHLLWDIHSDFSNYAAIFTPSSSDITKESILDRVYGPFFVKNTRSGLEHEVEDVKKNRGTKNCNLRILSMVLERPDDESAISQISYAPDPLGDSPNRSSQDEGYLNLKRKSVLADISEIRQNVMCNMQQEDPFLYENAFFRDSAFLIDSDFGPVRGYADNIEESLNAEPSSIHSGGLNSGAIKTANGGTKLFASMFKNYVSDQLASDFRIFYFGKSFYIGDLKFIVSNLEPANKPGYISRKTKIYFHVDSVHEYSKVTVAPLVDTLPTLYQYDLLNDHVKPFFRLNSHRIFHKGDVFKHSGIQFRIQEATIGGSIFSIFKEAKSGRVGNNTEIVVADPVRPRVLDLLSPQKVAILRETPPCYRESLFAKFTSELDHESLVRLHDTESHSSVVHDVNVNNTLLNSLTPSNRSDIHYTLKCTVCYEPIYTRGTTHRHDTSKGNFNEERDEVTPSTVADTPSTLFEPVNIKRLPCGHVFHKGCVYTWALNKNSCPNCRLQIDASENCDVGAPLVYNLSDEEQDSLEDSDSYGTTNCNSLSDMEEYFKSLEI</sequence>
<dbReference type="SUPFAM" id="SSF54585">
    <property type="entry name" value="Cdc48 domain 2-like"/>
    <property type="match status" value="1"/>
</dbReference>
<dbReference type="STRING" id="1537102.L1L9N4"/>
<dbReference type="eggNOG" id="KOG0800">
    <property type="taxonomic scope" value="Eukaryota"/>
</dbReference>
<evidence type="ECO:0000256" key="1">
    <source>
        <dbReference type="ARBA" id="ARBA00022723"/>
    </source>
</evidence>
<keyword evidence="1" id="KW-0479">Metal-binding</keyword>
<dbReference type="GO" id="GO:0008270">
    <property type="term" value="F:zinc ion binding"/>
    <property type="evidence" value="ECO:0007669"/>
    <property type="project" value="UniProtKB-KW"/>
</dbReference>
<evidence type="ECO:0000256" key="2">
    <source>
        <dbReference type="ARBA" id="ARBA00022741"/>
    </source>
</evidence>
<dbReference type="GeneID" id="15804224"/>
<evidence type="ECO:0000313" key="9">
    <source>
        <dbReference type="EMBL" id="EKX72211.1"/>
    </source>
</evidence>
<name>L1L9N4_THEEQ</name>
<dbReference type="EMBL" id="ACOU01000007">
    <property type="protein sequence ID" value="EKX72211.1"/>
    <property type="molecule type" value="Genomic_DNA"/>
</dbReference>
<dbReference type="RefSeq" id="XP_004831663.1">
    <property type="nucleotide sequence ID" value="XM_004831606.1"/>
</dbReference>
<proteinExistence type="predicted"/>
<dbReference type="PROSITE" id="PS50089">
    <property type="entry name" value="ZF_RING_2"/>
    <property type="match status" value="1"/>
</dbReference>
<dbReference type="InterPro" id="IPR029067">
    <property type="entry name" value="CDC48_domain_2-like_sf"/>
</dbReference>
<evidence type="ECO:0000313" key="10">
    <source>
        <dbReference type="Proteomes" id="UP000031512"/>
    </source>
</evidence>
<accession>L1L9N4</accession>
<dbReference type="Pfam" id="PF13639">
    <property type="entry name" value="zf-RING_2"/>
    <property type="match status" value="1"/>
</dbReference>
<protein>
    <recommendedName>
        <fullName evidence="8">RING-type domain-containing protein</fullName>
    </recommendedName>
</protein>
<evidence type="ECO:0000256" key="4">
    <source>
        <dbReference type="ARBA" id="ARBA00022833"/>
    </source>
</evidence>
<evidence type="ECO:0000259" key="8">
    <source>
        <dbReference type="PROSITE" id="PS50089"/>
    </source>
</evidence>
<dbReference type="Gene3D" id="3.10.330.10">
    <property type="match status" value="1"/>
</dbReference>
<dbReference type="KEGG" id="beq:BEWA_046750"/>
<dbReference type="CDD" id="cd16448">
    <property type="entry name" value="RING-H2"/>
    <property type="match status" value="1"/>
</dbReference>
<feature type="compositionally biased region" description="Basic and acidic residues" evidence="7">
    <location>
        <begin position="545"/>
        <end position="556"/>
    </location>
</feature>
<organism evidence="9 10">
    <name type="scientific">Theileria equi strain WA</name>
    <dbReference type="NCBI Taxonomy" id="1537102"/>
    <lineage>
        <taxon>Eukaryota</taxon>
        <taxon>Sar</taxon>
        <taxon>Alveolata</taxon>
        <taxon>Apicomplexa</taxon>
        <taxon>Aconoidasida</taxon>
        <taxon>Piroplasmida</taxon>
        <taxon>Theileriidae</taxon>
        <taxon>Theileria</taxon>
    </lineage>
</organism>
<dbReference type="AlphaFoldDB" id="L1L9N4"/>
<dbReference type="PANTHER" id="PTHR15710">
    <property type="entry name" value="E3 UBIQUITIN-PROTEIN LIGASE PRAJA"/>
    <property type="match status" value="1"/>
</dbReference>
<dbReference type="SMART" id="SM00184">
    <property type="entry name" value="RING"/>
    <property type="match status" value="1"/>
</dbReference>
<feature type="domain" description="RING-type" evidence="8">
    <location>
        <begin position="531"/>
        <end position="607"/>
    </location>
</feature>
<evidence type="ECO:0000256" key="7">
    <source>
        <dbReference type="SAM" id="MobiDB-lite"/>
    </source>
</evidence>
<dbReference type="SUPFAM" id="SSF57850">
    <property type="entry name" value="RING/U-box"/>
    <property type="match status" value="1"/>
</dbReference>
<dbReference type="Gene3D" id="3.30.40.10">
    <property type="entry name" value="Zinc/RING finger domain, C3HC4 (zinc finger)"/>
    <property type="match status" value="1"/>
</dbReference>
<dbReference type="VEuPathDB" id="PiroplasmaDB:BEWA_046750"/>
<keyword evidence="10" id="KW-1185">Reference proteome</keyword>
<dbReference type="Proteomes" id="UP000031512">
    <property type="component" value="Unassembled WGS sequence"/>
</dbReference>
<feature type="region of interest" description="Disordered" evidence="7">
    <location>
        <begin position="545"/>
        <end position="569"/>
    </location>
</feature>
<reference evidence="9 10" key="1">
    <citation type="journal article" date="2012" name="BMC Genomics">
        <title>Comparative genomic analysis and phylogenetic position of Theileria equi.</title>
        <authorList>
            <person name="Kappmeyer L.S."/>
            <person name="Thiagarajan M."/>
            <person name="Herndon D.R."/>
            <person name="Ramsay J.D."/>
            <person name="Caler E."/>
            <person name="Djikeng A."/>
            <person name="Gillespie J.J."/>
            <person name="Lau A.O."/>
            <person name="Roalson E.H."/>
            <person name="Silva J.C."/>
            <person name="Silva M.G."/>
            <person name="Suarez C.E."/>
            <person name="Ueti M.W."/>
            <person name="Nene V.M."/>
            <person name="Mealey R.H."/>
            <person name="Knowles D.P."/>
            <person name="Brayton K.A."/>
        </authorList>
    </citation>
    <scope>NUCLEOTIDE SEQUENCE [LARGE SCALE GENOMIC DNA]</scope>
    <source>
        <strain evidence="9 10">WA</strain>
    </source>
</reference>
<dbReference type="OrthoDB" id="8062037at2759"/>
<evidence type="ECO:0000256" key="6">
    <source>
        <dbReference type="PROSITE-ProRule" id="PRU00175"/>
    </source>
</evidence>
<keyword evidence="4" id="KW-0862">Zinc</keyword>
<comment type="caution">
    <text evidence="9">The sequence shown here is derived from an EMBL/GenBank/DDBJ whole genome shotgun (WGS) entry which is preliminary data.</text>
</comment>
<dbReference type="GO" id="GO:0005524">
    <property type="term" value="F:ATP binding"/>
    <property type="evidence" value="ECO:0007669"/>
    <property type="project" value="UniProtKB-KW"/>
</dbReference>
<dbReference type="InterPro" id="IPR013083">
    <property type="entry name" value="Znf_RING/FYVE/PHD"/>
</dbReference>
<keyword evidence="5" id="KW-0067">ATP-binding</keyword>
<evidence type="ECO:0000256" key="3">
    <source>
        <dbReference type="ARBA" id="ARBA00022771"/>
    </source>
</evidence>
<gene>
    <name evidence="9" type="ORF">BEWA_046750</name>
</gene>
<keyword evidence="2" id="KW-0547">Nucleotide-binding</keyword>
<dbReference type="InterPro" id="IPR001841">
    <property type="entry name" value="Znf_RING"/>
</dbReference>